<organism evidence="1 2">
    <name type="scientific">Dyella mobilis</name>
    <dbReference type="NCBI Taxonomy" id="1849582"/>
    <lineage>
        <taxon>Bacteria</taxon>
        <taxon>Pseudomonadati</taxon>
        <taxon>Pseudomonadota</taxon>
        <taxon>Gammaproteobacteria</taxon>
        <taxon>Lysobacterales</taxon>
        <taxon>Rhodanobacteraceae</taxon>
        <taxon>Dyella</taxon>
    </lineage>
</organism>
<dbReference type="RefSeq" id="WP_204631957.1">
    <property type="nucleotide sequence ID" value="NZ_BSOC01000002.1"/>
</dbReference>
<evidence type="ECO:0000313" key="2">
    <source>
        <dbReference type="Proteomes" id="UP001430193"/>
    </source>
</evidence>
<sequence length="163" mass="17144">MSAQPASAAHRARVLRALGVVSWHRRATAAVMPEAIAPMAAAEPPGAAGVVIVLPAGCGVRELDLLGRALCAFGPQLARAARIEATDSESMQVPHAQAYLVFGEQQAHSLGRALPAEVMHNAHIVLADAPADVLSQAAAKRRLWQALRTMRRALAGALPSWSR</sequence>
<comment type="caution">
    <text evidence="1">The sequence shown here is derived from an EMBL/GenBank/DDBJ whole genome shotgun (WGS) entry which is preliminary data.</text>
</comment>
<keyword evidence="2" id="KW-1185">Reference proteome</keyword>
<reference evidence="1" key="1">
    <citation type="submission" date="2020-10" db="EMBL/GenBank/DDBJ databases">
        <title>Phylogeny of dyella-like bacteria.</title>
        <authorList>
            <person name="Fu J."/>
        </authorList>
    </citation>
    <scope>NUCLEOTIDE SEQUENCE</scope>
    <source>
        <strain evidence="1">DHON07</strain>
    </source>
</reference>
<name>A0ABS2KGS8_9GAMM</name>
<dbReference type="Proteomes" id="UP001430193">
    <property type="component" value="Unassembled WGS sequence"/>
</dbReference>
<proteinExistence type="predicted"/>
<protein>
    <submittedName>
        <fullName evidence="1">Uncharacterized protein</fullName>
    </submittedName>
</protein>
<gene>
    <name evidence="1" type="ORF">ISS99_12540</name>
</gene>
<accession>A0ABS2KGS8</accession>
<dbReference type="EMBL" id="JADIKF010000039">
    <property type="protein sequence ID" value="MBM7130361.1"/>
    <property type="molecule type" value="Genomic_DNA"/>
</dbReference>
<evidence type="ECO:0000313" key="1">
    <source>
        <dbReference type="EMBL" id="MBM7130361.1"/>
    </source>
</evidence>